<dbReference type="Proteomes" id="UP000247932">
    <property type="component" value="Unassembled WGS sequence"/>
</dbReference>
<gene>
    <name evidence="1" type="ORF">DKK70_09585</name>
</gene>
<dbReference type="RefSeq" id="WP_110433803.1">
    <property type="nucleotide sequence ID" value="NZ_QGLR01000011.1"/>
</dbReference>
<accession>A0A2V4E157</accession>
<evidence type="ECO:0000313" key="1">
    <source>
        <dbReference type="EMBL" id="PXZ06902.1"/>
    </source>
</evidence>
<dbReference type="OrthoDB" id="885718at2"/>
<name>A0A2V4E157_9GAMM</name>
<sequence>MIDMRYFKDNIAPQLSNYKLTYSSYPKGDFGSLERVVIEGNGKIAGIDIWSKGWLDIDIYDLLVDKQVMNVLLEPIEIQKQEDSIKQFLDILLNEK</sequence>
<evidence type="ECO:0000313" key="2">
    <source>
        <dbReference type="Proteomes" id="UP000247932"/>
    </source>
</evidence>
<reference evidence="1 2" key="1">
    <citation type="submission" date="2018-05" db="EMBL/GenBank/DDBJ databases">
        <title>Reference genomes for bee gut microbiota database.</title>
        <authorList>
            <person name="Ellegaard K.M."/>
        </authorList>
    </citation>
    <scope>NUCLEOTIDE SEQUENCE [LARGE SCALE GENOMIC DNA]</scope>
    <source>
        <strain evidence="1 2">ESL0182</strain>
    </source>
</reference>
<dbReference type="EMBL" id="QGLR01000011">
    <property type="protein sequence ID" value="PXZ06902.1"/>
    <property type="molecule type" value="Genomic_DNA"/>
</dbReference>
<comment type="caution">
    <text evidence="1">The sequence shown here is derived from an EMBL/GenBank/DDBJ whole genome shotgun (WGS) entry which is preliminary data.</text>
</comment>
<organism evidence="1 2">
    <name type="scientific">Gilliamella apicola</name>
    <dbReference type="NCBI Taxonomy" id="1196095"/>
    <lineage>
        <taxon>Bacteria</taxon>
        <taxon>Pseudomonadati</taxon>
        <taxon>Pseudomonadota</taxon>
        <taxon>Gammaproteobacteria</taxon>
        <taxon>Orbales</taxon>
        <taxon>Orbaceae</taxon>
        <taxon>Gilliamella</taxon>
    </lineage>
</organism>
<proteinExistence type="predicted"/>
<dbReference type="AlphaFoldDB" id="A0A2V4E157"/>
<protein>
    <submittedName>
        <fullName evidence="1">Uncharacterized protein</fullName>
    </submittedName>
</protein>
<keyword evidence="2" id="KW-1185">Reference proteome</keyword>